<feature type="region of interest" description="Disordered" evidence="1">
    <location>
        <begin position="1"/>
        <end position="109"/>
    </location>
</feature>
<evidence type="ECO:0000256" key="1">
    <source>
        <dbReference type="SAM" id="MobiDB-lite"/>
    </source>
</evidence>
<reference evidence="2 3" key="1">
    <citation type="submission" date="2014-06" db="EMBL/GenBank/DDBJ databases">
        <title>Evolutionary Origins and Diversification of the Mycorrhizal Mutualists.</title>
        <authorList>
            <consortium name="DOE Joint Genome Institute"/>
            <consortium name="Mycorrhizal Genomics Consortium"/>
            <person name="Kohler A."/>
            <person name="Kuo A."/>
            <person name="Nagy L.G."/>
            <person name="Floudas D."/>
            <person name="Copeland A."/>
            <person name="Barry K.W."/>
            <person name="Cichocki N."/>
            <person name="Veneault-Fourrey C."/>
            <person name="LaButti K."/>
            <person name="Lindquist E.A."/>
            <person name="Lipzen A."/>
            <person name="Lundell T."/>
            <person name="Morin E."/>
            <person name="Murat C."/>
            <person name="Riley R."/>
            <person name="Ohm R."/>
            <person name="Sun H."/>
            <person name="Tunlid A."/>
            <person name="Henrissat B."/>
            <person name="Grigoriev I.V."/>
            <person name="Hibbett D.S."/>
            <person name="Martin F."/>
        </authorList>
    </citation>
    <scope>NUCLEOTIDE SEQUENCE [LARGE SCALE GENOMIC DNA]</scope>
    <source>
        <strain evidence="2 3">SS14</strain>
    </source>
</reference>
<dbReference type="HOGENOM" id="CLU_1670518_0_0_1"/>
<organism evidence="2 3">
    <name type="scientific">Sphaerobolus stellatus (strain SS14)</name>
    <dbReference type="NCBI Taxonomy" id="990650"/>
    <lineage>
        <taxon>Eukaryota</taxon>
        <taxon>Fungi</taxon>
        <taxon>Dikarya</taxon>
        <taxon>Basidiomycota</taxon>
        <taxon>Agaricomycotina</taxon>
        <taxon>Agaricomycetes</taxon>
        <taxon>Phallomycetidae</taxon>
        <taxon>Geastrales</taxon>
        <taxon>Sphaerobolaceae</taxon>
        <taxon>Sphaerobolus</taxon>
    </lineage>
</organism>
<accession>A0A0C9VK53</accession>
<dbReference type="AlphaFoldDB" id="A0A0C9VK53"/>
<gene>
    <name evidence="2" type="ORF">M422DRAFT_259687</name>
</gene>
<dbReference type="Proteomes" id="UP000054279">
    <property type="component" value="Unassembled WGS sequence"/>
</dbReference>
<dbReference type="OrthoDB" id="5552562at2759"/>
<feature type="compositionally biased region" description="Polar residues" evidence="1">
    <location>
        <begin position="59"/>
        <end position="70"/>
    </location>
</feature>
<dbReference type="EMBL" id="KN837166">
    <property type="protein sequence ID" value="KIJ37816.1"/>
    <property type="molecule type" value="Genomic_DNA"/>
</dbReference>
<proteinExistence type="predicted"/>
<name>A0A0C9VK53_SPHS4</name>
<sequence length="172" mass="18913">MLRSKQRSHRQSRTTLGPLPPPTRPCRQMAGTTDTSGLPGLPPGDNPRENDNSDHRNQSPHPSRNNSPRGSTGGGGNGPPDNGDDGDNGDGDPPPDPPPDGDDPINFADDIHRELRSLLSDGTTLEFFEPYILAEDDPDYVEPTFFTDWIAFKQILLDNFGSTFPKEKLRWP</sequence>
<keyword evidence="3" id="KW-1185">Reference proteome</keyword>
<feature type="compositionally biased region" description="Basic and acidic residues" evidence="1">
    <location>
        <begin position="46"/>
        <end position="57"/>
    </location>
</feature>
<evidence type="ECO:0000313" key="3">
    <source>
        <dbReference type="Proteomes" id="UP000054279"/>
    </source>
</evidence>
<protein>
    <submittedName>
        <fullName evidence="2">Uncharacterized protein</fullName>
    </submittedName>
</protein>
<feature type="compositionally biased region" description="Basic residues" evidence="1">
    <location>
        <begin position="1"/>
        <end position="12"/>
    </location>
</feature>
<evidence type="ECO:0000313" key="2">
    <source>
        <dbReference type="EMBL" id="KIJ37816.1"/>
    </source>
</evidence>